<protein>
    <submittedName>
        <fullName evidence="2">Transporter</fullName>
    </submittedName>
</protein>
<gene>
    <name evidence="2" type="ORF">JIN82_09730</name>
</gene>
<evidence type="ECO:0000256" key="1">
    <source>
        <dbReference type="SAM" id="SignalP"/>
    </source>
</evidence>
<evidence type="ECO:0000313" key="3">
    <source>
        <dbReference type="Proteomes" id="UP000624703"/>
    </source>
</evidence>
<accession>A0A8J7SIF8</accession>
<name>A0A8J7SIF8_9BACT</name>
<evidence type="ECO:0000313" key="2">
    <source>
        <dbReference type="EMBL" id="MBK1791430.1"/>
    </source>
</evidence>
<dbReference type="RefSeq" id="WP_200311436.1">
    <property type="nucleotide sequence ID" value="NZ_JAENIM010000039.1"/>
</dbReference>
<dbReference type="EMBL" id="JAENIM010000039">
    <property type="protein sequence ID" value="MBK1791430.1"/>
    <property type="molecule type" value="Genomic_DNA"/>
</dbReference>
<comment type="caution">
    <text evidence="2">The sequence shown here is derived from an EMBL/GenBank/DDBJ whole genome shotgun (WGS) entry which is preliminary data.</text>
</comment>
<dbReference type="Proteomes" id="UP000624703">
    <property type="component" value="Unassembled WGS sequence"/>
</dbReference>
<keyword evidence="3" id="KW-1185">Reference proteome</keyword>
<feature type="signal peptide" evidence="1">
    <location>
        <begin position="1"/>
        <end position="20"/>
    </location>
</feature>
<dbReference type="InterPro" id="IPR025737">
    <property type="entry name" value="FApF"/>
</dbReference>
<keyword evidence="1" id="KW-0732">Signal</keyword>
<sequence>MKTTKLIATFSLAAAATALAGSDSLIIAPEVKELRPLAADRPDATETPITVDKGHFQVESTVLGYARDKRDGVTTELWTFAETNLKYGVTDNLDISLLLAPYSYERISGGGEVERNKGFGDIVFGAKYNLWGNDSGQSAMALMPYLKVPTGTALSNDEFEGGLILPFAFEVNDRFDIGLQAEFASVWNDESGEREFEFAHTAVVGIALTEKWGTYIEYLGVAGEDDYEAYGSFGFTYDVNSRFSLDAGALIGLNDAAEDLATFTGFAVKF</sequence>
<reference evidence="2" key="1">
    <citation type="submission" date="2021-01" db="EMBL/GenBank/DDBJ databases">
        <title>Modified the classification status of verrucomicrobia.</title>
        <authorList>
            <person name="Feng X."/>
        </authorList>
    </citation>
    <scope>NUCLEOTIDE SEQUENCE</scope>
    <source>
        <strain evidence="2">_KCTC 22039</strain>
    </source>
</reference>
<organism evidence="2 3">
    <name type="scientific">Persicirhabdus sediminis</name>
    <dbReference type="NCBI Taxonomy" id="454144"/>
    <lineage>
        <taxon>Bacteria</taxon>
        <taxon>Pseudomonadati</taxon>
        <taxon>Verrucomicrobiota</taxon>
        <taxon>Verrucomicrobiia</taxon>
        <taxon>Verrucomicrobiales</taxon>
        <taxon>Verrucomicrobiaceae</taxon>
        <taxon>Persicirhabdus</taxon>
    </lineage>
</organism>
<proteinExistence type="predicted"/>
<feature type="chain" id="PRO_5035228154" evidence="1">
    <location>
        <begin position="21"/>
        <end position="270"/>
    </location>
</feature>
<dbReference type="AlphaFoldDB" id="A0A8J7SIF8"/>
<dbReference type="Pfam" id="PF13557">
    <property type="entry name" value="Phenol_MetA_deg"/>
    <property type="match status" value="1"/>
</dbReference>